<dbReference type="PANTHER" id="PTHR45748">
    <property type="entry name" value="1-PHOSPHATIDYLINOSITOL 3-PHOSPHATE 5-KINASE-RELATED"/>
    <property type="match status" value="1"/>
</dbReference>
<dbReference type="FunFam" id="3.30.810.10:FF:000001">
    <property type="entry name" value="1-phosphatidylinositol 3-phosphate 5-kinase FAB1"/>
    <property type="match status" value="1"/>
</dbReference>
<feature type="region of interest" description="Disordered" evidence="11">
    <location>
        <begin position="112"/>
        <end position="183"/>
    </location>
</feature>
<dbReference type="GO" id="GO:0000285">
    <property type="term" value="F:1-phosphatidylinositol-3-phosphate 5-kinase activity"/>
    <property type="evidence" value="ECO:0007669"/>
    <property type="project" value="UniProtKB-EC"/>
</dbReference>
<feature type="region of interest" description="Disordered" evidence="11">
    <location>
        <begin position="209"/>
        <end position="246"/>
    </location>
</feature>
<feature type="region of interest" description="Disordered" evidence="11">
    <location>
        <begin position="1468"/>
        <end position="1493"/>
    </location>
</feature>
<dbReference type="SMART" id="SM00330">
    <property type="entry name" value="PIPKc"/>
    <property type="match status" value="1"/>
</dbReference>
<dbReference type="InterPro" id="IPR027484">
    <property type="entry name" value="PInositol-4-P-5-kinase_N"/>
</dbReference>
<evidence type="ECO:0000256" key="10">
    <source>
        <dbReference type="PROSITE-ProRule" id="PRU00781"/>
    </source>
</evidence>
<keyword evidence="2 10" id="KW-0808">Transferase</keyword>
<dbReference type="InterPro" id="IPR027483">
    <property type="entry name" value="PInositol-4-P-4/5-kinase_C_sf"/>
</dbReference>
<dbReference type="InterPro" id="IPR044769">
    <property type="entry name" value="PIKfyve_PIPKc"/>
</dbReference>
<feature type="compositionally biased region" description="Basic and acidic residues" evidence="11">
    <location>
        <begin position="209"/>
        <end position="219"/>
    </location>
</feature>
<dbReference type="PROSITE" id="PS51455">
    <property type="entry name" value="PIPK"/>
    <property type="match status" value="1"/>
</dbReference>
<feature type="region of interest" description="Disordered" evidence="11">
    <location>
        <begin position="22"/>
        <end position="96"/>
    </location>
</feature>
<sequence length="2053" mass="229255">MTPPPPSTIPSLIEFRVSSSPFSAGVTQGTSSNHSSARSRSNAIFSGSSVSAANERETGRGNMASEEDLRKQAASSRSRTTVVQPSSSPSATASEYSASRSFFFNLFSKGSGDNSKGGIAPSNQRRGTQVSARGQSSSSHTPVNARQQQNAPSTTNDVARRHTFASSSPRSPRPIFKSTDSSNGIIYINPRQEHIHRKEIMRLFTEQTEKRRKEGLIESRDDEDTILPLEPETPPTKSNTSETLTSFSRIKRTLSFGAKSKDSTKKVPSPLILPAPNTTEDAFQKLTSTSKSTPITPVQHQRQRSLSNSATPVSAFQKQRSASFSETPRTPGSAGTFTQSPPFNRNNTVLNLSSAKGSASLRHSHHTRSTPQLVQLNIPSGNDGQPVTRSLTISQLPSDMSPAANAFTDDFYDTSVRIKSPPLSHDGTSRPNTHSYSASAAARLETSLQQIGSKSPKHNSELSPKTVRFVHSQLDHSPTSNLQTNRNKNQQKKFWMPDKSVNKCYDCQSVFTVFKRKHHCRVCGQIFCWKCSNNFVEGEEWNFTGRIRVCNFCLSTHNAAKDRDSGATVNETVINSTGSEAKSGTIHSENGLSIDVDNTNGGPPGDALSTLVAQIGDTPVFMSKSISNLSLFNASVEVNTAGTSQPSGDFDHTSVDEISTPSADNPQQSHGKRIVSTSLPKGTSSRTLSQINTDGETLYTPGAISSPTIAMATAAMDETSSRMDIALTTPPRREHHGSIGESARPPARVSDYTSDTASTTSQENIHFDSVATLPETDVYYSDSAEDGFATREAHIHGAQSQETRVQNVAQYQTRTQSIIQHAQNHLRKIVRKLLLDEGVSEMDAQEWLPILVDVAWKVVTTIRIDVNQGDKMDIRQYVNIKAVEARNSGKAVKHAEYINGVVFRGNVVNRHMRSHIRNPSILLIKSPIQFYRHPTRMTSFDVLLLQEYDYLTLLVEKIAEQRPDIVFVHKSVSRIAQDLLWKRGISLVCNTKLSVMQRISRASQIPILNTVDELEFAAARNQLNDPEPNNRTIARTEQRHIDYNRGRTKTLFVLRTRKQDTEGTVLLKSNDMTCLRKVKKVLQFSIFVAYNVRLEAALCVDSCGTFLSEEEEEKLEEQERSNQVTESTPYSSTPIKTLSFLSTSMNIRIPMYPDDLIIQQAYESSTYDIPEKLQFTSPLMHQNIIFLLSKIRNSNVSSSGSFFAKDNGDTSIHALYTPPETVVIAYYTPNDMTLGQYLMSKCFHAGAVEESRQYARSYAHNQGKLIIEVERTARFFTLSGTNHEVIMMWSVCKRCGRCVTPLVPMTSKTYNYSFGKFLEVVLYDNKLRCNTGGCNHLINRDHVRYFGFRDMIAKFSFQPVCVYEVVFPSLHMQYDDDQQARAFMNLAERLVEKCDYLFQRYNNILSSDDMTLLPSDLRDDMLAQQRNLIDELRSEVIKSKNIYALNRFTRSLYVHAREWNRHLRQYSSSAQGVPATAGSGGAPGGNGGNLSSSITKRSTMAAVSSIRVTNMIASVTTPSKNKKKARRKLQRASGNDISPLQIPNHNILVHLLPTQNANSEDYIRVELSVKPSFPVFDQSLQSDSNNSTPLSPPSPAPIPVIEDIISGHIIQWGGDVFVYDNEPSSIIAYTLRSKDYHSALAHNQKDTHVRARLLNKEKFHVKQNITSSSKREVAAGGPPSSARKRSQHNHTNSHDDQQSRAGGTMETPLDTSSISVMDTESDHNATVSLDALSSPRKSSDMSTDDTISEMSSSAPRVTPSAEPSQSRVPAKTLITCTVYYSRQFSALRQLCCEGDEKFIYSLARCVEWKPTGGKSGSLFIKSWDDRFVIKHVPRVELLAFVETAPAYFEYMAKTLIEDETDDQKKLPTVLVKILGVYKLSFLQGKKLIKQNVIVMENLFYNAQFDNVFDLKGSLRNRFQKQMDAVKLDENLLREMQRGYQLATRESEKERLTVCIYNDTLFLSKLNVMDYSLLVGVDSHNQRLLVGIIDYVRQYTWDKHLETLYKSTKLVGKKKVPTVISPKLYKTRFREATVRYFPSVLTHFNFSQMSIAHE</sequence>
<evidence type="ECO:0000256" key="9">
    <source>
        <dbReference type="PROSITE-ProRule" id="PRU00091"/>
    </source>
</evidence>
<feature type="region of interest" description="Disordered" evidence="11">
    <location>
        <begin position="288"/>
        <end position="350"/>
    </location>
</feature>
<dbReference type="Pfam" id="PF01504">
    <property type="entry name" value="PIP5K"/>
    <property type="match status" value="1"/>
</dbReference>
<dbReference type="Gene3D" id="3.30.800.10">
    <property type="entry name" value="Phosphatidylinositol Phosphate Kinase II Beta"/>
    <property type="match status" value="1"/>
</dbReference>
<dbReference type="SUPFAM" id="SSF56104">
    <property type="entry name" value="SAICAR synthase-like"/>
    <property type="match status" value="1"/>
</dbReference>
<feature type="compositionally biased region" description="Gly residues" evidence="11">
    <location>
        <begin position="1478"/>
        <end position="1488"/>
    </location>
</feature>
<dbReference type="InterPro" id="IPR002498">
    <property type="entry name" value="PInositol-4-P-4/5-kinase_core"/>
</dbReference>
<dbReference type="Gene3D" id="3.30.40.10">
    <property type="entry name" value="Zinc/RING finger domain, C3HC4 (zinc finger)"/>
    <property type="match status" value="1"/>
</dbReference>
<proteinExistence type="predicted"/>
<name>A0A7S1KS27_9EUKA</name>
<feature type="compositionally biased region" description="Basic residues" evidence="11">
    <location>
        <begin position="1520"/>
        <end position="1530"/>
    </location>
</feature>
<protein>
    <recommendedName>
        <fullName evidence="1">1-phosphatidylinositol-3-phosphate 5-kinase</fullName>
        <ecNumber evidence="1">2.7.1.150</ecNumber>
    </recommendedName>
</protein>
<feature type="region of interest" description="Disordered" evidence="11">
    <location>
        <begin position="1514"/>
        <end position="1538"/>
    </location>
</feature>
<feature type="domain" description="PIPK" evidence="13">
    <location>
        <begin position="1709"/>
        <end position="2036"/>
    </location>
</feature>
<feature type="compositionally biased region" description="Polar residues" evidence="11">
    <location>
        <begin position="237"/>
        <end position="246"/>
    </location>
</feature>
<keyword evidence="5 9" id="KW-0863">Zinc-finger</keyword>
<feature type="compositionally biased region" description="Low complexity" evidence="11">
    <location>
        <begin position="75"/>
        <end position="96"/>
    </location>
</feature>
<feature type="compositionally biased region" description="Polar residues" evidence="11">
    <location>
        <begin position="121"/>
        <end position="157"/>
    </location>
</feature>
<evidence type="ECO:0000256" key="6">
    <source>
        <dbReference type="ARBA" id="ARBA00022777"/>
    </source>
</evidence>
<reference evidence="14" key="1">
    <citation type="submission" date="2021-01" db="EMBL/GenBank/DDBJ databases">
        <authorList>
            <person name="Corre E."/>
            <person name="Pelletier E."/>
            <person name="Niang G."/>
            <person name="Scheremetjew M."/>
            <person name="Finn R."/>
            <person name="Kale V."/>
            <person name="Holt S."/>
            <person name="Cochrane G."/>
            <person name="Meng A."/>
            <person name="Brown T."/>
            <person name="Cohen L."/>
        </authorList>
    </citation>
    <scope>NUCLEOTIDE SEQUENCE</scope>
    <source>
        <strain evidence="14">WS</strain>
    </source>
</reference>
<feature type="compositionally biased region" description="Polar residues" evidence="11">
    <location>
        <begin position="656"/>
        <end position="689"/>
    </location>
</feature>
<feature type="region of interest" description="Disordered" evidence="11">
    <location>
        <begin position="258"/>
        <end position="277"/>
    </location>
</feature>
<dbReference type="GO" id="GO:0008270">
    <property type="term" value="F:zinc ion binding"/>
    <property type="evidence" value="ECO:0007669"/>
    <property type="project" value="UniProtKB-KW"/>
</dbReference>
<accession>A0A7S1KS27</accession>
<dbReference type="CDD" id="cd17300">
    <property type="entry name" value="PIPKc_PIKfyve"/>
    <property type="match status" value="1"/>
</dbReference>
<keyword evidence="3" id="KW-0479">Metal-binding</keyword>
<dbReference type="Gene3D" id="3.50.7.10">
    <property type="entry name" value="GroEL"/>
    <property type="match status" value="1"/>
</dbReference>
<dbReference type="GO" id="GO:0046854">
    <property type="term" value="P:phosphatidylinositol phosphate biosynthetic process"/>
    <property type="evidence" value="ECO:0007669"/>
    <property type="project" value="TreeGrafter"/>
</dbReference>
<feature type="region of interest" description="Disordered" evidence="11">
    <location>
        <begin position="418"/>
        <end position="437"/>
    </location>
</feature>
<keyword evidence="6 10" id="KW-0418">Kinase</keyword>
<evidence type="ECO:0000256" key="2">
    <source>
        <dbReference type="ARBA" id="ARBA00022679"/>
    </source>
</evidence>
<dbReference type="SUPFAM" id="SSF57903">
    <property type="entry name" value="FYVE/PHD zinc finger"/>
    <property type="match status" value="1"/>
</dbReference>
<dbReference type="InterPro" id="IPR027409">
    <property type="entry name" value="GroEL-like_apical_dom_sf"/>
</dbReference>
<dbReference type="EMBL" id="HBGD01008294">
    <property type="protein sequence ID" value="CAD9083576.1"/>
    <property type="molecule type" value="Transcribed_RNA"/>
</dbReference>
<dbReference type="Gene3D" id="3.30.810.10">
    <property type="entry name" value="2-Layer Sandwich"/>
    <property type="match status" value="1"/>
</dbReference>
<dbReference type="GO" id="GO:0005524">
    <property type="term" value="F:ATP binding"/>
    <property type="evidence" value="ECO:0007669"/>
    <property type="project" value="UniProtKB-UniRule"/>
</dbReference>
<dbReference type="Pfam" id="PF00118">
    <property type="entry name" value="Cpn60_TCP1"/>
    <property type="match status" value="1"/>
</dbReference>
<feature type="region of interest" description="Disordered" evidence="11">
    <location>
        <begin position="1660"/>
        <end position="1710"/>
    </location>
</feature>
<organism evidence="14">
    <name type="scientific">Percolomonas cosmopolitus</name>
    <dbReference type="NCBI Taxonomy" id="63605"/>
    <lineage>
        <taxon>Eukaryota</taxon>
        <taxon>Discoba</taxon>
        <taxon>Heterolobosea</taxon>
        <taxon>Tetramitia</taxon>
        <taxon>Eutetramitia</taxon>
        <taxon>Percolomonadidae</taxon>
        <taxon>Percolomonas</taxon>
    </lineage>
</organism>
<evidence type="ECO:0000256" key="4">
    <source>
        <dbReference type="ARBA" id="ARBA00022741"/>
    </source>
</evidence>
<evidence type="ECO:0000256" key="3">
    <source>
        <dbReference type="ARBA" id="ARBA00022723"/>
    </source>
</evidence>
<dbReference type="PROSITE" id="PS50178">
    <property type="entry name" value="ZF_FYVE"/>
    <property type="match status" value="1"/>
</dbReference>
<keyword evidence="8 10" id="KW-0067">ATP-binding</keyword>
<evidence type="ECO:0000256" key="5">
    <source>
        <dbReference type="ARBA" id="ARBA00022771"/>
    </source>
</evidence>
<evidence type="ECO:0000313" key="14">
    <source>
        <dbReference type="EMBL" id="CAD9083576.1"/>
    </source>
</evidence>
<evidence type="ECO:0000256" key="7">
    <source>
        <dbReference type="ARBA" id="ARBA00022833"/>
    </source>
</evidence>
<dbReference type="InterPro" id="IPR017455">
    <property type="entry name" value="Znf_FYVE-rel"/>
</dbReference>
<dbReference type="FunFam" id="3.50.7.10:FF:000007">
    <property type="entry name" value="1-phosphatidylinositol 3-phosphate 5-kinase isoform X1"/>
    <property type="match status" value="1"/>
</dbReference>
<dbReference type="CDD" id="cd15725">
    <property type="entry name" value="FYVE_PIKfyve_Fab1"/>
    <property type="match status" value="1"/>
</dbReference>
<keyword evidence="7" id="KW-0862">Zinc</keyword>
<feature type="compositionally biased region" description="Polar residues" evidence="11">
    <location>
        <begin position="1748"/>
        <end position="1767"/>
    </location>
</feature>
<dbReference type="InterPro" id="IPR011011">
    <property type="entry name" value="Znf_FYVE_PHD"/>
</dbReference>
<dbReference type="InterPro" id="IPR000306">
    <property type="entry name" value="Znf_FYVE"/>
</dbReference>
<feature type="region of interest" description="Disordered" evidence="11">
    <location>
        <begin position="642"/>
        <end position="689"/>
    </location>
</feature>
<dbReference type="GO" id="GO:0010008">
    <property type="term" value="C:endosome membrane"/>
    <property type="evidence" value="ECO:0007669"/>
    <property type="project" value="TreeGrafter"/>
</dbReference>
<evidence type="ECO:0000259" key="12">
    <source>
        <dbReference type="PROSITE" id="PS50178"/>
    </source>
</evidence>
<dbReference type="PANTHER" id="PTHR45748:SF7">
    <property type="entry name" value="1-PHOSPHATIDYLINOSITOL 3-PHOSPHATE 5-KINASE-RELATED"/>
    <property type="match status" value="1"/>
</dbReference>
<feature type="compositionally biased region" description="Low complexity" evidence="11">
    <location>
        <begin position="31"/>
        <end position="43"/>
    </location>
</feature>
<gene>
    <name evidence="14" type="ORF">PCOS0759_LOCUS6830</name>
</gene>
<evidence type="ECO:0000259" key="13">
    <source>
        <dbReference type="PROSITE" id="PS51455"/>
    </source>
</evidence>
<evidence type="ECO:0000256" key="11">
    <source>
        <dbReference type="SAM" id="MobiDB-lite"/>
    </source>
</evidence>
<feature type="region of interest" description="Disordered" evidence="11">
    <location>
        <begin position="1727"/>
        <end position="1767"/>
    </location>
</feature>
<evidence type="ECO:0000256" key="8">
    <source>
        <dbReference type="ARBA" id="ARBA00022840"/>
    </source>
</evidence>
<feature type="domain" description="FYVE-type" evidence="12">
    <location>
        <begin position="498"/>
        <end position="558"/>
    </location>
</feature>
<feature type="region of interest" description="Disordered" evidence="11">
    <location>
        <begin position="730"/>
        <end position="762"/>
    </location>
</feature>
<keyword evidence="4 10" id="KW-0547">Nucleotide-binding</keyword>
<dbReference type="InterPro" id="IPR013083">
    <property type="entry name" value="Znf_RING/FYVE/PHD"/>
</dbReference>
<evidence type="ECO:0000256" key="1">
    <source>
        <dbReference type="ARBA" id="ARBA00012009"/>
    </source>
</evidence>
<feature type="compositionally biased region" description="Low complexity" evidence="11">
    <location>
        <begin position="750"/>
        <end position="761"/>
    </location>
</feature>
<dbReference type="Pfam" id="PF01363">
    <property type="entry name" value="FYVE"/>
    <property type="match status" value="1"/>
</dbReference>
<dbReference type="SMART" id="SM00064">
    <property type="entry name" value="FYVE"/>
    <property type="match status" value="1"/>
</dbReference>
<dbReference type="SUPFAM" id="SSF52029">
    <property type="entry name" value="GroEL apical domain-like"/>
    <property type="match status" value="1"/>
</dbReference>
<dbReference type="InterPro" id="IPR002423">
    <property type="entry name" value="Cpn60/GroEL/TCP-1"/>
</dbReference>
<dbReference type="EC" id="2.7.1.150" evidence="1"/>